<feature type="domain" description="CtsR N-terminal HTH" evidence="8">
    <location>
        <begin position="6"/>
        <end position="77"/>
    </location>
</feature>
<dbReference type="Proteomes" id="UP000051586">
    <property type="component" value="Unassembled WGS sequence"/>
</dbReference>
<organism evidence="10 11">
    <name type="scientific">Fructilactobacillus florum DSM 22689 = JCM 16035</name>
    <dbReference type="NCBI Taxonomy" id="1423745"/>
    <lineage>
        <taxon>Bacteria</taxon>
        <taxon>Bacillati</taxon>
        <taxon>Bacillota</taxon>
        <taxon>Bacilli</taxon>
        <taxon>Lactobacillales</taxon>
        <taxon>Lactobacillaceae</taxon>
        <taxon>Fructilactobacillus</taxon>
    </lineage>
</organism>
<dbReference type="Pfam" id="PF17727">
    <property type="entry name" value="CtsR_C"/>
    <property type="match status" value="1"/>
</dbReference>
<dbReference type="AlphaFoldDB" id="A0A0R2CJ52"/>
<sequence length="158" mass="17888">MMASHSMSDTIEEYLKQLLVNADAEQVEIRRADLALRFDVVPSQINYVIKTRFTIQDGYLVQSKRGGGGYIRIERIKLMQDADVFDQLIASIGDQLTNREATVLLQTLAEHGILSQREVTLIAALLAPTALAVTDRYTEAQVRARIMRSLLMRLKYEC</sequence>
<proteinExistence type="inferred from homology"/>
<evidence type="ECO:0000259" key="9">
    <source>
        <dbReference type="Pfam" id="PF17727"/>
    </source>
</evidence>
<evidence type="ECO:0000259" key="8">
    <source>
        <dbReference type="Pfam" id="PF05848"/>
    </source>
</evidence>
<accession>A0A0R2CJ52</accession>
<evidence type="ECO:0000256" key="7">
    <source>
        <dbReference type="PIRNR" id="PIRNR010607"/>
    </source>
</evidence>
<name>A0A0R2CJ52_9LACO</name>
<dbReference type="InterPro" id="IPR041473">
    <property type="entry name" value="CtsR_C"/>
</dbReference>
<evidence type="ECO:0000256" key="6">
    <source>
        <dbReference type="ARBA" id="ARBA00023163"/>
    </source>
</evidence>
<evidence type="ECO:0000256" key="3">
    <source>
        <dbReference type="ARBA" id="ARBA00022491"/>
    </source>
</evidence>
<dbReference type="PIRSF" id="PIRSF010607">
    <property type="entry name" value="Txn_repr_CtsR"/>
    <property type="match status" value="1"/>
</dbReference>
<evidence type="ECO:0000256" key="2">
    <source>
        <dbReference type="ARBA" id="ARBA00014129"/>
    </source>
</evidence>
<dbReference type="InterPro" id="IPR041902">
    <property type="entry name" value="CtsR_N_sf"/>
</dbReference>
<reference evidence="10 11" key="1">
    <citation type="journal article" date="2015" name="Genome Announc.">
        <title>Expanding the biotechnology potential of lactobacilli through comparative genomics of 213 strains and associated genera.</title>
        <authorList>
            <person name="Sun Z."/>
            <person name="Harris H.M."/>
            <person name="McCann A."/>
            <person name="Guo C."/>
            <person name="Argimon S."/>
            <person name="Zhang W."/>
            <person name="Yang X."/>
            <person name="Jeffery I.B."/>
            <person name="Cooney J.C."/>
            <person name="Kagawa T.F."/>
            <person name="Liu W."/>
            <person name="Song Y."/>
            <person name="Salvetti E."/>
            <person name="Wrobel A."/>
            <person name="Rasinkangas P."/>
            <person name="Parkhill J."/>
            <person name="Rea M.C."/>
            <person name="O'Sullivan O."/>
            <person name="Ritari J."/>
            <person name="Douillard F.P."/>
            <person name="Paul Ross R."/>
            <person name="Yang R."/>
            <person name="Briner A.E."/>
            <person name="Felis G.E."/>
            <person name="de Vos W.M."/>
            <person name="Barrangou R."/>
            <person name="Klaenhammer T.R."/>
            <person name="Caufield P.W."/>
            <person name="Cui Y."/>
            <person name="Zhang H."/>
            <person name="O'Toole P.W."/>
        </authorList>
    </citation>
    <scope>NUCLEOTIDE SEQUENCE [LARGE SCALE GENOMIC DNA]</scope>
    <source>
        <strain evidence="10 11">DSM 22689</strain>
    </source>
</reference>
<dbReference type="InterPro" id="IPR041908">
    <property type="entry name" value="CtsR_C_sf"/>
</dbReference>
<comment type="caution">
    <text evidence="10">The sequence shown here is derived from an EMBL/GenBank/DDBJ whole genome shotgun (WGS) entry which is preliminary data.</text>
</comment>
<keyword evidence="3 7" id="KW-0678">Repressor</keyword>
<feature type="domain" description="CtsR C-terminal dimerization" evidence="9">
    <location>
        <begin position="81"/>
        <end position="152"/>
    </location>
</feature>
<dbReference type="Gene3D" id="1.10.1200.150">
    <property type="entry name" value="Transcriptional regulator CtsR, C-terminal domain"/>
    <property type="match status" value="1"/>
</dbReference>
<evidence type="ECO:0000256" key="1">
    <source>
        <dbReference type="ARBA" id="ARBA00010189"/>
    </source>
</evidence>
<dbReference type="Gene3D" id="3.30.56.130">
    <property type="entry name" value="Transcriptional regulator CtsR, winged HTH domain"/>
    <property type="match status" value="1"/>
</dbReference>
<dbReference type="Pfam" id="PF05848">
    <property type="entry name" value="CtsR"/>
    <property type="match status" value="1"/>
</dbReference>
<protein>
    <recommendedName>
        <fullName evidence="2 7">Transcriptional regulator CtsR</fullName>
    </recommendedName>
</protein>
<dbReference type="GO" id="GO:0006355">
    <property type="term" value="P:regulation of DNA-templated transcription"/>
    <property type="evidence" value="ECO:0007669"/>
    <property type="project" value="UniProtKB-UniRule"/>
</dbReference>
<dbReference type="STRING" id="1423745.GCA_001311215_00820"/>
<dbReference type="InterPro" id="IPR008463">
    <property type="entry name" value="CtsR"/>
</dbReference>
<keyword evidence="5 7" id="KW-0238">DNA-binding</keyword>
<comment type="similarity">
    <text evidence="1 7">Belongs to the CtsR family.</text>
</comment>
<evidence type="ECO:0000256" key="5">
    <source>
        <dbReference type="ARBA" id="ARBA00023125"/>
    </source>
</evidence>
<keyword evidence="4 7" id="KW-0805">Transcription regulation</keyword>
<dbReference type="InterPro" id="IPR040465">
    <property type="entry name" value="CtsR_N"/>
</dbReference>
<dbReference type="GO" id="GO:0003677">
    <property type="term" value="F:DNA binding"/>
    <property type="evidence" value="ECO:0007669"/>
    <property type="project" value="UniProtKB-UniRule"/>
</dbReference>
<dbReference type="EMBL" id="AYZI01000007">
    <property type="protein sequence ID" value="KRM91248.1"/>
    <property type="molecule type" value="Genomic_DNA"/>
</dbReference>
<evidence type="ECO:0000313" key="11">
    <source>
        <dbReference type="Proteomes" id="UP000051586"/>
    </source>
</evidence>
<gene>
    <name evidence="10" type="ORF">FC87_GL001177</name>
</gene>
<keyword evidence="6 7" id="KW-0804">Transcription</keyword>
<evidence type="ECO:0000256" key="4">
    <source>
        <dbReference type="ARBA" id="ARBA00023015"/>
    </source>
</evidence>
<evidence type="ECO:0000313" key="10">
    <source>
        <dbReference type="EMBL" id="KRM91248.1"/>
    </source>
</evidence>
<dbReference type="PATRIC" id="fig|1423745.4.peg.1242"/>